<evidence type="ECO:0000256" key="1">
    <source>
        <dbReference type="ARBA" id="ARBA00004123"/>
    </source>
</evidence>
<dbReference type="Pfam" id="PF00505">
    <property type="entry name" value="HMG_box"/>
    <property type="match status" value="1"/>
</dbReference>
<accession>A0ABR2WYE3</accession>
<feature type="compositionally biased region" description="Polar residues" evidence="5">
    <location>
        <begin position="223"/>
        <end position="232"/>
    </location>
</feature>
<dbReference type="EMBL" id="JASJQH010000152">
    <property type="protein sequence ID" value="KAK9766479.1"/>
    <property type="molecule type" value="Genomic_DNA"/>
</dbReference>
<evidence type="ECO:0000256" key="2">
    <source>
        <dbReference type="ARBA" id="ARBA00023125"/>
    </source>
</evidence>
<name>A0ABR2WYE3_9FUNG</name>
<dbReference type="InterPro" id="IPR056513">
    <property type="entry name" value="INO80F"/>
</dbReference>
<dbReference type="SMART" id="SM00398">
    <property type="entry name" value="HMG"/>
    <property type="match status" value="1"/>
</dbReference>
<sequence>MASKSKYLQVSKTEAPSDDIKYKKKYKELKKRVLEIEKFNEELVVKISRVRKNVRRTKVERNLLFDKLENIKGANDHDSEVESVESEIEQVEKPVSKKAEKDPNAPKRPSNAFFVFCQLERSKLKEIHHDASLSELTKMLGQRWKVMTMDEKKKYYDLSAKDKQRYERAMCTYNGTVYQPSVTSNGITETLSPAYPQLMEEGSGNGVASGTELDTIDSRVESESNITVSDRD</sequence>
<dbReference type="InterPro" id="IPR036910">
    <property type="entry name" value="HMG_box_dom_sf"/>
</dbReference>
<proteinExistence type="predicted"/>
<dbReference type="Proteomes" id="UP001479436">
    <property type="component" value="Unassembled WGS sequence"/>
</dbReference>
<dbReference type="Pfam" id="PF24245">
    <property type="entry name" value="INO80F"/>
    <property type="match status" value="1"/>
</dbReference>
<dbReference type="InterPro" id="IPR009071">
    <property type="entry name" value="HMG_box_dom"/>
</dbReference>
<feature type="compositionally biased region" description="Basic and acidic residues" evidence="5">
    <location>
        <begin position="90"/>
        <end position="105"/>
    </location>
</feature>
<evidence type="ECO:0000256" key="5">
    <source>
        <dbReference type="SAM" id="MobiDB-lite"/>
    </source>
</evidence>
<dbReference type="InterPro" id="IPR050342">
    <property type="entry name" value="HMGB"/>
</dbReference>
<organism evidence="7 8">
    <name type="scientific">Basidiobolus ranarum</name>
    <dbReference type="NCBI Taxonomy" id="34480"/>
    <lineage>
        <taxon>Eukaryota</taxon>
        <taxon>Fungi</taxon>
        <taxon>Fungi incertae sedis</taxon>
        <taxon>Zoopagomycota</taxon>
        <taxon>Entomophthoromycotina</taxon>
        <taxon>Basidiobolomycetes</taxon>
        <taxon>Basidiobolales</taxon>
        <taxon>Basidiobolaceae</taxon>
        <taxon>Basidiobolus</taxon>
    </lineage>
</organism>
<dbReference type="SUPFAM" id="SSF47095">
    <property type="entry name" value="HMG-box"/>
    <property type="match status" value="1"/>
</dbReference>
<dbReference type="PROSITE" id="PS50118">
    <property type="entry name" value="HMG_BOX_2"/>
    <property type="match status" value="1"/>
</dbReference>
<gene>
    <name evidence="7" type="primary">NHP10_3</name>
    <name evidence="7" type="ORF">K7432_004425</name>
</gene>
<dbReference type="Gene3D" id="1.10.30.10">
    <property type="entry name" value="High mobility group box domain"/>
    <property type="match status" value="1"/>
</dbReference>
<evidence type="ECO:0000256" key="3">
    <source>
        <dbReference type="ARBA" id="ARBA00023242"/>
    </source>
</evidence>
<evidence type="ECO:0000313" key="7">
    <source>
        <dbReference type="EMBL" id="KAK9766479.1"/>
    </source>
</evidence>
<comment type="subcellular location">
    <subcellularLocation>
        <location evidence="1">Nucleus</location>
    </subcellularLocation>
</comment>
<feature type="domain" description="HMG box" evidence="6">
    <location>
        <begin position="106"/>
        <end position="174"/>
    </location>
</feature>
<protein>
    <submittedName>
        <fullName evidence="7">Non-histone protein</fullName>
    </submittedName>
</protein>
<keyword evidence="3 4" id="KW-0539">Nucleus</keyword>
<keyword evidence="2 4" id="KW-0238">DNA-binding</keyword>
<reference evidence="7 8" key="1">
    <citation type="submission" date="2023-04" db="EMBL/GenBank/DDBJ databases">
        <title>Genome of Basidiobolus ranarum AG-B5.</title>
        <authorList>
            <person name="Stajich J.E."/>
            <person name="Carter-House D."/>
            <person name="Gryganskyi A."/>
        </authorList>
    </citation>
    <scope>NUCLEOTIDE SEQUENCE [LARGE SCALE GENOMIC DNA]</scope>
    <source>
        <strain evidence="7 8">AG-B5</strain>
    </source>
</reference>
<comment type="caution">
    <text evidence="7">The sequence shown here is derived from an EMBL/GenBank/DDBJ whole genome shotgun (WGS) entry which is preliminary data.</text>
</comment>
<feature type="DNA-binding region" description="HMG box" evidence="4">
    <location>
        <begin position="106"/>
        <end position="174"/>
    </location>
</feature>
<evidence type="ECO:0000256" key="4">
    <source>
        <dbReference type="PROSITE-ProRule" id="PRU00267"/>
    </source>
</evidence>
<feature type="region of interest" description="Disordered" evidence="5">
    <location>
        <begin position="201"/>
        <end position="232"/>
    </location>
</feature>
<dbReference type="PANTHER" id="PTHR48112">
    <property type="entry name" value="HIGH MOBILITY GROUP PROTEIN DSP1"/>
    <property type="match status" value="1"/>
</dbReference>
<evidence type="ECO:0000313" key="8">
    <source>
        <dbReference type="Proteomes" id="UP001479436"/>
    </source>
</evidence>
<feature type="region of interest" description="Disordered" evidence="5">
    <location>
        <begin position="76"/>
        <end position="106"/>
    </location>
</feature>
<evidence type="ECO:0000259" key="6">
    <source>
        <dbReference type="PROSITE" id="PS50118"/>
    </source>
</evidence>
<keyword evidence="8" id="KW-1185">Reference proteome</keyword>